<dbReference type="NCBIfam" id="NF006958">
    <property type="entry name" value="PRK09435.1"/>
    <property type="match status" value="1"/>
</dbReference>
<dbReference type="InterPro" id="IPR005129">
    <property type="entry name" value="GTPase_ArgK"/>
</dbReference>
<dbReference type="Gene3D" id="3.40.50.300">
    <property type="entry name" value="P-loop containing nucleotide triphosphate hydrolases"/>
    <property type="match status" value="1"/>
</dbReference>
<dbReference type="Gene3D" id="1.10.287.130">
    <property type="match status" value="1"/>
</dbReference>
<dbReference type="InterPro" id="IPR027417">
    <property type="entry name" value="P-loop_NTPase"/>
</dbReference>
<dbReference type="PANTHER" id="PTHR23408:SF3">
    <property type="entry name" value="METHYLMALONIC ACIDURIA TYPE A PROTEIN, MITOCHONDRIAL"/>
    <property type="match status" value="1"/>
</dbReference>
<evidence type="ECO:0000313" key="3">
    <source>
        <dbReference type="Proteomes" id="UP001378188"/>
    </source>
</evidence>
<evidence type="ECO:0000313" key="2">
    <source>
        <dbReference type="EMBL" id="MEJ8571349.1"/>
    </source>
</evidence>
<dbReference type="PANTHER" id="PTHR23408">
    <property type="entry name" value="METHYLMALONYL-COA MUTASE"/>
    <property type="match status" value="1"/>
</dbReference>
<comment type="caution">
    <text evidence="2">The sequence shown here is derived from an EMBL/GenBank/DDBJ whole genome shotgun (WGS) entry which is preliminary data.</text>
</comment>
<dbReference type="EMBL" id="JAZHOF010000003">
    <property type="protein sequence ID" value="MEJ8571349.1"/>
    <property type="molecule type" value="Genomic_DNA"/>
</dbReference>
<accession>A0AAW9RCK8</accession>
<dbReference type="SUPFAM" id="SSF52540">
    <property type="entry name" value="P-loop containing nucleoside triphosphate hydrolases"/>
    <property type="match status" value="1"/>
</dbReference>
<reference evidence="2 3" key="1">
    <citation type="submission" date="2024-02" db="EMBL/GenBank/DDBJ databases">
        <title>Genome analysis and characterization of Microbaculum marinisediminis sp. nov., isolated from marine sediment.</title>
        <authorList>
            <person name="Du Z.-J."/>
            <person name="Ye Y.-Q."/>
            <person name="Zhang Z.-R."/>
            <person name="Yuan S.-M."/>
            <person name="Zhang X.-Y."/>
        </authorList>
    </citation>
    <scope>NUCLEOTIDE SEQUENCE [LARGE SCALE GENOMIC DNA]</scope>
    <source>
        <strain evidence="2 3">SDUM1044001</strain>
    </source>
</reference>
<proteinExistence type="inferred from homology"/>
<keyword evidence="3" id="KW-1185">Reference proteome</keyword>
<comment type="similarity">
    <text evidence="1">Belongs to the SIMIBI class G3E GTPase family. ArgK/MeaB subfamily.</text>
</comment>
<dbReference type="CDD" id="cd03114">
    <property type="entry name" value="MMAA-like"/>
    <property type="match status" value="1"/>
</dbReference>
<organism evidence="2 3">
    <name type="scientific">Microbaculum marinum</name>
    <dbReference type="NCBI Taxonomy" id="1764581"/>
    <lineage>
        <taxon>Bacteria</taxon>
        <taxon>Pseudomonadati</taxon>
        <taxon>Pseudomonadota</taxon>
        <taxon>Alphaproteobacteria</taxon>
        <taxon>Hyphomicrobiales</taxon>
        <taxon>Tepidamorphaceae</taxon>
        <taxon>Microbaculum</taxon>
    </lineage>
</organism>
<dbReference type="EC" id="3.6.5.-" evidence="2"/>
<sequence>MPDDPRDSVTLPDGTSLEGAVSRLRDGDRAMLARCITLVESRRPDHRRVAAALLQAILPYTGEAWRVGITGVPGVGKSTTIDQLGVNLTAGGHRVAVLAVDPSSQRTGGSILGDKTRMARLAVDPSAFIRPSPASGTLGGVAARTRETMLVCEAAGFDVVIVETVGTGQSETAVSEMVDVFVVLALPGAGDELQGIKKGVLEIADIIAVNKADGDNADRARRAAAECRAALHILTPQSRHWSPPVLAVSGRDNVGLDDLWEKIAAHRDAMKSSHEFDERRADQQVRWMWAMLEERLLGLLRADPEISARIDEIEAQVHAGTLAPTAAVEEIAPKFGA</sequence>
<dbReference type="GO" id="GO:0005525">
    <property type="term" value="F:GTP binding"/>
    <property type="evidence" value="ECO:0007669"/>
    <property type="project" value="InterPro"/>
</dbReference>
<evidence type="ECO:0000256" key="1">
    <source>
        <dbReference type="ARBA" id="ARBA00009625"/>
    </source>
</evidence>
<protein>
    <submittedName>
        <fullName evidence="2">Methylmalonyl Co-A mutase-associated GTPase MeaB</fullName>
        <ecNumber evidence="2">3.6.5.-</ecNumber>
    </submittedName>
</protein>
<dbReference type="Gene3D" id="1.20.5.170">
    <property type="match status" value="1"/>
</dbReference>
<dbReference type="GO" id="GO:0005737">
    <property type="term" value="C:cytoplasm"/>
    <property type="evidence" value="ECO:0007669"/>
    <property type="project" value="TreeGrafter"/>
</dbReference>
<dbReference type="Pfam" id="PF03308">
    <property type="entry name" value="MeaB"/>
    <property type="match status" value="1"/>
</dbReference>
<dbReference type="Proteomes" id="UP001378188">
    <property type="component" value="Unassembled WGS sequence"/>
</dbReference>
<dbReference type="AlphaFoldDB" id="A0AAW9RCK8"/>
<keyword evidence="2" id="KW-0378">Hydrolase</keyword>
<dbReference type="NCBIfam" id="TIGR00750">
    <property type="entry name" value="lao"/>
    <property type="match status" value="1"/>
</dbReference>
<gene>
    <name evidence="2" type="primary">meaB</name>
    <name evidence="2" type="ORF">V3328_07695</name>
</gene>
<dbReference type="GO" id="GO:0003924">
    <property type="term" value="F:GTPase activity"/>
    <property type="evidence" value="ECO:0007669"/>
    <property type="project" value="InterPro"/>
</dbReference>
<dbReference type="RefSeq" id="WP_340329051.1">
    <property type="nucleotide sequence ID" value="NZ_JAZHOF010000003.1"/>
</dbReference>
<name>A0AAW9RCK8_9HYPH</name>